<dbReference type="PROSITE" id="PS51484">
    <property type="entry name" value="G8"/>
    <property type="match status" value="1"/>
</dbReference>
<evidence type="ECO:0000256" key="2">
    <source>
        <dbReference type="ARBA" id="ARBA00023180"/>
    </source>
</evidence>
<dbReference type="InterPro" id="IPR052387">
    <property type="entry name" value="Fibrocystin"/>
</dbReference>
<sequence length="1580" mass="175336">MNGSYVRGLAIHETFNRAVNVHGSHNILIEHTVIYNVMGGAFFLEDGIETNNRYEYNLALFVKASSSLLNDDITPAAFWATNPDNHYKHNAVAGGTHFGWWYRLLEHPEGPSATDTVCPRHVPLGDSYNNSVHSNGWFGLWTFQDYYPMVGGGCDATEPEPAVFEKFIVWNCEKGLEFVNGGALQFKDCLLANNHLSGLEGKRTMKLGSEVPYTDRGPLIRDSVIAAYVPDYENQASSKLAIVLPWSEGFSIKYFTSCSIYAHMTNKTLCCLCHFLCSTVKFRWNYDGVFRDLDGSLSGVAGGNVLTWTDTLDPDKCVKDDRFSQGAAQGAVCDETTQFARLSFNHPNMQSMLFKNVIMTNKFGYQVVPYADKRMTHKEGWTAVVEIGQNYEMAWENIEHITNISYDAGFYDMSGGSVIITHKVDAEPDRVNILGTPRELSEGSENPLNYKQNVHGDFIYDKNNKKISYMVSDITSRKKREADRKFVVQNVKPSAYKCYWPDCQPPPDPTKEPPADERPDVFDVWSDGSIWPTGSKPELGALEVVVPFGRWIFVNETLIQIKKLYIDGVMDVDNTESANLVLEVDFMIIRGGRFIAGFDGGDIFKGNLEIILNGDVYSESEKVNGGPPVGVKAIGVFGGLDLHGFEVKPVITHLAATVEKGDSVITVDADVEASGWNVSDKIMITATTYDAHQTEIRTISAISEGTITLDTPLEFGHLGEVITDDSGDVHYLAAEVALLTRNIVIRSGGDIEAARKAGLGGRVLVSSANFIDSNGIDKARFGWARISYTQFINMGQYGYTEAFDPRYAIAYVGTGEHSNIRPCFLKGNSFEDGFSPAIGIFGADGHDVISNVMYKVVGGGMVVDGRDHYVKGNMVALNLWPGSLAGELCVDVDPELLGWKGNKVHSSMFGVMIWKEDTLPEECIRISGFTAWKNYDFGIFIETSVIRIEFEDNDLIENGLGLWTHTFGHGSLSHFRKEKSISFKRGYVAGATPFFDCEKDVKPSTVSFELSSLARSWRSPSGGNMGLSMPNADGGSNGLPTHPFRGRMSYPTLDAKMDIDGTRFAHFGSRSCDGKEVMDFIISSNIAADDVNHPVNVQNVVVEDTVDFDNIAFFHSPNVGKVNPSDCVDMECDGHKKSLIHDLDGTLLGQSGGTVLDDAEVNWDGDARFGIGDYRIPKVMLTFPNSTTFDPPKKHGIYRDNTCTYIDSWRAYHCTGPKYRMLVIESMDKDTEVRRLSPIGLKARTEDGGYMDLLNGPQDHGWCAGYTCQKRISTFWAVVADALYLAVQLNIEPSNLLYNKTLTSTLGVTFDLYLTGTNPQHTRFFMLQAEEDERVRLAVYYFSPQRLDVFKDDIYIYPTNAEITGDGNYNLKPSTQTPSEYLPDIDAAAGQNYFDREWQLQYLILKGTAVVDVIIKEVVLVSLTLPPMTIDDFFGEKVVENLAAFLGIPPEKIRIVDVISEATNRRKRDVSGTTIQFEIADAPVSGTNITNVNDGELDRSKLLNLTRKVVDSVQLGTLGESLNLTILGIDVQEPLPIPENVKIQWSVMFVKNSFLTRLTLAGLSLPTAAMFWQPSKFRVR</sequence>
<dbReference type="PANTHER" id="PTHR46769:SF2">
    <property type="entry name" value="FIBROCYSTIN-L ISOFORM 2 PRECURSOR-RELATED"/>
    <property type="match status" value="1"/>
</dbReference>
<dbReference type="Proteomes" id="UP000593567">
    <property type="component" value="Unassembled WGS sequence"/>
</dbReference>
<gene>
    <name evidence="4" type="ORF">EB796_007644</name>
</gene>
<dbReference type="Pfam" id="PF24606">
    <property type="entry name" value="CEMIP_beta-hel"/>
    <property type="match status" value="1"/>
</dbReference>
<accession>A0A7J7K910</accession>
<keyword evidence="2" id="KW-0325">Glycoprotein</keyword>
<dbReference type="SMART" id="SM01225">
    <property type="entry name" value="G8"/>
    <property type="match status" value="1"/>
</dbReference>
<protein>
    <submittedName>
        <fullName evidence="4">PKHD1L1</fullName>
    </submittedName>
</protein>
<proteinExistence type="predicted"/>
<dbReference type="Pfam" id="PF10162">
    <property type="entry name" value="G8"/>
    <property type="match status" value="1"/>
</dbReference>
<evidence type="ECO:0000256" key="1">
    <source>
        <dbReference type="ARBA" id="ARBA00022729"/>
    </source>
</evidence>
<dbReference type="PANTHER" id="PTHR46769">
    <property type="entry name" value="POLYCYSTIC KIDNEY AND HEPATIC DISEASE 1 (AUTOSOMAL RECESSIVE)-LIKE 1"/>
    <property type="match status" value="1"/>
</dbReference>
<name>A0A7J7K910_BUGNE</name>
<dbReference type="InterPro" id="IPR055401">
    <property type="entry name" value="CEMIP_beta-hel_dom"/>
</dbReference>
<feature type="domain" description="G8" evidence="3">
    <location>
        <begin position="529"/>
        <end position="656"/>
    </location>
</feature>
<dbReference type="InterPro" id="IPR019316">
    <property type="entry name" value="G8_domain"/>
</dbReference>
<keyword evidence="5" id="KW-1185">Reference proteome</keyword>
<reference evidence="4" key="1">
    <citation type="submission" date="2020-06" db="EMBL/GenBank/DDBJ databases">
        <title>Draft genome of Bugula neritina, a colonial animal packing powerful symbionts and potential medicines.</title>
        <authorList>
            <person name="Rayko M."/>
        </authorList>
    </citation>
    <scope>NUCLEOTIDE SEQUENCE [LARGE SCALE GENOMIC DNA]</scope>
    <source>
        <strain evidence="4">Kwan_BN1</strain>
    </source>
</reference>
<evidence type="ECO:0000313" key="4">
    <source>
        <dbReference type="EMBL" id="KAF6034046.1"/>
    </source>
</evidence>
<dbReference type="EMBL" id="VXIV02001168">
    <property type="protein sequence ID" value="KAF6034046.1"/>
    <property type="molecule type" value="Genomic_DNA"/>
</dbReference>
<organism evidence="4 5">
    <name type="scientific">Bugula neritina</name>
    <name type="common">Brown bryozoan</name>
    <name type="synonym">Sertularia neritina</name>
    <dbReference type="NCBI Taxonomy" id="10212"/>
    <lineage>
        <taxon>Eukaryota</taxon>
        <taxon>Metazoa</taxon>
        <taxon>Spiralia</taxon>
        <taxon>Lophotrochozoa</taxon>
        <taxon>Bryozoa</taxon>
        <taxon>Gymnolaemata</taxon>
        <taxon>Cheilostomatida</taxon>
        <taxon>Flustrina</taxon>
        <taxon>Buguloidea</taxon>
        <taxon>Bugulidae</taxon>
        <taxon>Bugula</taxon>
    </lineage>
</organism>
<evidence type="ECO:0000259" key="3">
    <source>
        <dbReference type="PROSITE" id="PS51484"/>
    </source>
</evidence>
<keyword evidence="1" id="KW-0732">Signal</keyword>
<dbReference type="OrthoDB" id="120976at2759"/>
<comment type="caution">
    <text evidence="4">The sequence shown here is derived from an EMBL/GenBank/DDBJ whole genome shotgun (WGS) entry which is preliminary data.</text>
</comment>
<evidence type="ECO:0000313" key="5">
    <source>
        <dbReference type="Proteomes" id="UP000593567"/>
    </source>
</evidence>